<dbReference type="PANTHER" id="PTHR39962:SF1">
    <property type="entry name" value="LPXI FAMILY PROTEIN"/>
    <property type="match status" value="1"/>
</dbReference>
<dbReference type="PANTHER" id="PTHR39962">
    <property type="entry name" value="BLL4848 PROTEIN"/>
    <property type="match status" value="1"/>
</dbReference>
<dbReference type="Gene3D" id="3.40.50.20">
    <property type="match status" value="1"/>
</dbReference>
<dbReference type="InterPro" id="IPR043167">
    <property type="entry name" value="LpxI_C_sf"/>
</dbReference>
<dbReference type="Gene3D" id="3.40.140.80">
    <property type="match status" value="1"/>
</dbReference>
<gene>
    <name evidence="3" type="ORF">D5400_13150</name>
</gene>
<dbReference type="InterPro" id="IPR010415">
    <property type="entry name" value="LpxI_C"/>
</dbReference>
<dbReference type="RefSeq" id="WP_126010410.1">
    <property type="nucleotide sequence ID" value="NZ_CP032509.1"/>
</dbReference>
<dbReference type="Pfam" id="PF17930">
    <property type="entry name" value="LpxI_N"/>
    <property type="match status" value="1"/>
</dbReference>
<dbReference type="OrthoDB" id="9789836at2"/>
<protein>
    <submittedName>
        <fullName evidence="3">DUF1009 domain-containing protein</fullName>
    </submittedName>
</protein>
<dbReference type="Pfam" id="PF06230">
    <property type="entry name" value="LpxI_C"/>
    <property type="match status" value="1"/>
</dbReference>
<dbReference type="KEGG" id="abaw:D5400_13150"/>
<evidence type="ECO:0000259" key="1">
    <source>
        <dbReference type="Pfam" id="PF06230"/>
    </source>
</evidence>
<dbReference type="EMBL" id="CP032509">
    <property type="protein sequence ID" value="AZN72092.1"/>
    <property type="molecule type" value="Genomic_DNA"/>
</dbReference>
<reference evidence="3 4" key="1">
    <citation type="submission" date="2018-09" db="EMBL/GenBank/DDBJ databases">
        <title>Marinorhizobium profundi gen. nov., sp. nov., isolated from a deep-sea sediment sample from the New Britain Trench and proposal of Marinorhizobiaceae fam. nov. in the order Rhizobiales of the class Alphaproteobacteria.</title>
        <authorList>
            <person name="Cao J."/>
        </authorList>
    </citation>
    <scope>NUCLEOTIDE SEQUENCE [LARGE SCALE GENOMIC DNA]</scope>
    <source>
        <strain evidence="3 4">WS11</strain>
    </source>
</reference>
<organism evidence="3 4">
    <name type="scientific">Georhizobium profundi</name>
    <dbReference type="NCBI Taxonomy" id="2341112"/>
    <lineage>
        <taxon>Bacteria</taxon>
        <taxon>Pseudomonadati</taxon>
        <taxon>Pseudomonadota</taxon>
        <taxon>Alphaproteobacteria</taxon>
        <taxon>Hyphomicrobiales</taxon>
        <taxon>Rhizobiaceae</taxon>
        <taxon>Georhizobium</taxon>
    </lineage>
</organism>
<proteinExistence type="predicted"/>
<evidence type="ECO:0000313" key="4">
    <source>
        <dbReference type="Proteomes" id="UP000268192"/>
    </source>
</evidence>
<accession>A0A3Q8XQY8</accession>
<name>A0A3Q8XQY8_9HYPH</name>
<dbReference type="Proteomes" id="UP000268192">
    <property type="component" value="Chromosome"/>
</dbReference>
<dbReference type="InterPro" id="IPR041255">
    <property type="entry name" value="LpxI_N"/>
</dbReference>
<feature type="domain" description="LpxI C-terminal" evidence="1">
    <location>
        <begin position="148"/>
        <end position="281"/>
    </location>
</feature>
<sequence length="288" mass="30253">MAAFSREPGRGRVAILAGAGNLPTHVARAIRSAGEDPFIIALSAEADGDWTSFQHERIGTGDFAAVERIVRVNGIDRLILSGSVKRRPEWREIRPTWKTLARMPGVVRTLLRGGDDQVLRMVIALIEGAGARVIGAHEVAPDLVATLGTLTSIEPDAASKRDIVAGREAALALGLLDVGQAAVAIGGRVIALEGVEGTDEMLARVADLRRRGRLSTSRKGVLVKFCKPGQDERADLPTIGAGTVRGLIEAGLAGVAVEAGRSLLLEREAAISAANEAGIFIAGVTRED</sequence>
<dbReference type="AlphaFoldDB" id="A0A3Q8XQY8"/>
<evidence type="ECO:0000313" key="3">
    <source>
        <dbReference type="EMBL" id="AZN72092.1"/>
    </source>
</evidence>
<feature type="domain" description="LpxI N-terminal" evidence="2">
    <location>
        <begin position="12"/>
        <end position="143"/>
    </location>
</feature>
<dbReference type="InterPro" id="IPR053174">
    <property type="entry name" value="LpxI"/>
</dbReference>
<evidence type="ECO:0000259" key="2">
    <source>
        <dbReference type="Pfam" id="PF17930"/>
    </source>
</evidence>
<keyword evidence="4" id="KW-1185">Reference proteome</keyword>